<protein>
    <submittedName>
        <fullName evidence="2">Uncharacterized protein</fullName>
    </submittedName>
</protein>
<dbReference type="EMBL" id="ML210942">
    <property type="protein sequence ID" value="TFK16337.1"/>
    <property type="molecule type" value="Genomic_DNA"/>
</dbReference>
<gene>
    <name evidence="2" type="ORF">FA15DRAFT_711962</name>
</gene>
<feature type="transmembrane region" description="Helical" evidence="1">
    <location>
        <begin position="35"/>
        <end position="57"/>
    </location>
</feature>
<dbReference type="Proteomes" id="UP000307440">
    <property type="component" value="Unassembled WGS sequence"/>
</dbReference>
<keyword evidence="1" id="KW-0472">Membrane</keyword>
<keyword evidence="3" id="KW-1185">Reference proteome</keyword>
<evidence type="ECO:0000313" key="3">
    <source>
        <dbReference type="Proteomes" id="UP000307440"/>
    </source>
</evidence>
<proteinExistence type="predicted"/>
<evidence type="ECO:0000313" key="2">
    <source>
        <dbReference type="EMBL" id="TFK16337.1"/>
    </source>
</evidence>
<accession>A0A5C3K908</accession>
<organism evidence="2 3">
    <name type="scientific">Coprinopsis marcescibilis</name>
    <name type="common">Agaric fungus</name>
    <name type="synonym">Psathyrella marcescibilis</name>
    <dbReference type="NCBI Taxonomy" id="230819"/>
    <lineage>
        <taxon>Eukaryota</taxon>
        <taxon>Fungi</taxon>
        <taxon>Dikarya</taxon>
        <taxon>Basidiomycota</taxon>
        <taxon>Agaricomycotina</taxon>
        <taxon>Agaricomycetes</taxon>
        <taxon>Agaricomycetidae</taxon>
        <taxon>Agaricales</taxon>
        <taxon>Agaricineae</taxon>
        <taxon>Psathyrellaceae</taxon>
        <taxon>Coprinopsis</taxon>
    </lineage>
</organism>
<keyword evidence="1" id="KW-1133">Transmembrane helix</keyword>
<dbReference type="AlphaFoldDB" id="A0A5C3K908"/>
<keyword evidence="1" id="KW-0812">Transmembrane</keyword>
<reference evidence="2 3" key="1">
    <citation type="journal article" date="2019" name="Nat. Ecol. Evol.">
        <title>Megaphylogeny resolves global patterns of mushroom evolution.</title>
        <authorList>
            <person name="Varga T."/>
            <person name="Krizsan K."/>
            <person name="Foldi C."/>
            <person name="Dima B."/>
            <person name="Sanchez-Garcia M."/>
            <person name="Sanchez-Ramirez S."/>
            <person name="Szollosi G.J."/>
            <person name="Szarkandi J.G."/>
            <person name="Papp V."/>
            <person name="Albert L."/>
            <person name="Andreopoulos W."/>
            <person name="Angelini C."/>
            <person name="Antonin V."/>
            <person name="Barry K.W."/>
            <person name="Bougher N.L."/>
            <person name="Buchanan P."/>
            <person name="Buyck B."/>
            <person name="Bense V."/>
            <person name="Catcheside P."/>
            <person name="Chovatia M."/>
            <person name="Cooper J."/>
            <person name="Damon W."/>
            <person name="Desjardin D."/>
            <person name="Finy P."/>
            <person name="Geml J."/>
            <person name="Haridas S."/>
            <person name="Hughes K."/>
            <person name="Justo A."/>
            <person name="Karasinski D."/>
            <person name="Kautmanova I."/>
            <person name="Kiss B."/>
            <person name="Kocsube S."/>
            <person name="Kotiranta H."/>
            <person name="LaButti K.M."/>
            <person name="Lechner B.E."/>
            <person name="Liimatainen K."/>
            <person name="Lipzen A."/>
            <person name="Lukacs Z."/>
            <person name="Mihaltcheva S."/>
            <person name="Morgado L.N."/>
            <person name="Niskanen T."/>
            <person name="Noordeloos M.E."/>
            <person name="Ohm R.A."/>
            <person name="Ortiz-Santana B."/>
            <person name="Ovrebo C."/>
            <person name="Racz N."/>
            <person name="Riley R."/>
            <person name="Savchenko A."/>
            <person name="Shiryaev A."/>
            <person name="Soop K."/>
            <person name="Spirin V."/>
            <person name="Szebenyi C."/>
            <person name="Tomsovsky M."/>
            <person name="Tulloss R.E."/>
            <person name="Uehling J."/>
            <person name="Grigoriev I.V."/>
            <person name="Vagvolgyi C."/>
            <person name="Papp T."/>
            <person name="Martin F.M."/>
            <person name="Miettinen O."/>
            <person name="Hibbett D.S."/>
            <person name="Nagy L.G."/>
        </authorList>
    </citation>
    <scope>NUCLEOTIDE SEQUENCE [LARGE SCALE GENOMIC DNA]</scope>
    <source>
        <strain evidence="2 3">CBS 121175</strain>
    </source>
</reference>
<name>A0A5C3K908_COPMA</name>
<evidence type="ECO:0000256" key="1">
    <source>
        <dbReference type="SAM" id="Phobius"/>
    </source>
</evidence>
<sequence>MSVQYSGKQSEATGEPGVLEPNIVLHNNCAMMRLLGGWVLVVDVTRAVMTVAMNGFLRLGRPNDVI</sequence>